<evidence type="ECO:0000313" key="2">
    <source>
        <dbReference type="Proteomes" id="UP000501926"/>
    </source>
</evidence>
<dbReference type="EMBL" id="CP049055">
    <property type="protein sequence ID" value="QII13692.1"/>
    <property type="molecule type" value="Genomic_DNA"/>
</dbReference>
<accession>A0A6G7GWG2</accession>
<reference evidence="1 2" key="1">
    <citation type="submission" date="2020-02" db="EMBL/GenBank/DDBJ databases">
        <title>Newly sequenced genome of strain CSTR1 showed variability in Candidatus Kuenenia stuttgartiensis genomes.</title>
        <authorList>
            <person name="Ding C."/>
            <person name="Adrian L."/>
        </authorList>
    </citation>
    <scope>NUCLEOTIDE SEQUENCE [LARGE SCALE GENOMIC DNA]</scope>
    <source>
        <strain evidence="1 2">CSTR1</strain>
    </source>
</reference>
<name>A0A6G7GWG2_KUEST</name>
<proteinExistence type="predicted"/>
<organism evidence="1 2">
    <name type="scientific">Kuenenia stuttgartiensis</name>
    <dbReference type="NCBI Taxonomy" id="174633"/>
    <lineage>
        <taxon>Bacteria</taxon>
        <taxon>Pseudomonadati</taxon>
        <taxon>Planctomycetota</taxon>
        <taxon>Candidatus Brocadiia</taxon>
        <taxon>Candidatus Brocadiales</taxon>
        <taxon>Candidatus Brocadiaceae</taxon>
        <taxon>Candidatus Kuenenia</taxon>
    </lineage>
</organism>
<evidence type="ECO:0000313" key="1">
    <source>
        <dbReference type="EMBL" id="QII13692.1"/>
    </source>
</evidence>
<gene>
    <name evidence="1" type="ORF">KsCSTR_43130</name>
</gene>
<sequence length="53" mass="6386">MSCFFHQIKKSVKECHRAKKAAHHHYTTIYYRSLRVICSEITSKNERIQTYGR</sequence>
<dbReference type="Proteomes" id="UP000501926">
    <property type="component" value="Chromosome"/>
</dbReference>
<protein>
    <submittedName>
        <fullName evidence="1">Uncharacterized protein</fullName>
    </submittedName>
</protein>
<dbReference type="AlphaFoldDB" id="A0A6G7GWG2"/>